<protein>
    <recommendedName>
        <fullName evidence="3">Small ribosomal subunit protein bS16</fullName>
    </recommendedName>
</protein>
<dbReference type="InterPro" id="IPR020592">
    <property type="entry name" value="Ribosomal_bS16_CS"/>
</dbReference>
<dbReference type="NCBIfam" id="TIGR00002">
    <property type="entry name" value="S16"/>
    <property type="match status" value="1"/>
</dbReference>
<keyword evidence="1 3" id="KW-0689">Ribosomal protein</keyword>
<dbReference type="Proteomes" id="UP000324298">
    <property type="component" value="Unassembled WGS sequence"/>
</dbReference>
<keyword evidence="2 3" id="KW-0687">Ribonucleoprotein</keyword>
<dbReference type="RefSeq" id="WP_149306565.1">
    <property type="nucleotide sequence ID" value="NZ_SRSD01000003.1"/>
</dbReference>
<name>A0A5A9XJC1_9BACT</name>
<dbReference type="Pfam" id="PF00886">
    <property type="entry name" value="Ribosomal_S16"/>
    <property type="match status" value="1"/>
</dbReference>
<dbReference type="GO" id="GO:0003735">
    <property type="term" value="F:structural constituent of ribosome"/>
    <property type="evidence" value="ECO:0007669"/>
    <property type="project" value="InterPro"/>
</dbReference>
<dbReference type="Gene3D" id="3.30.1320.10">
    <property type="match status" value="1"/>
</dbReference>
<evidence type="ECO:0000256" key="3">
    <source>
        <dbReference type="HAMAP-Rule" id="MF_00385"/>
    </source>
</evidence>
<dbReference type="GO" id="GO:0006412">
    <property type="term" value="P:translation"/>
    <property type="evidence" value="ECO:0007669"/>
    <property type="project" value="UniProtKB-UniRule"/>
</dbReference>
<evidence type="ECO:0000256" key="2">
    <source>
        <dbReference type="ARBA" id="ARBA00023274"/>
    </source>
</evidence>
<dbReference type="PANTHER" id="PTHR12919:SF20">
    <property type="entry name" value="SMALL RIBOSOMAL SUBUNIT PROTEIN BS16M"/>
    <property type="match status" value="1"/>
</dbReference>
<dbReference type="InterPro" id="IPR000307">
    <property type="entry name" value="Ribosomal_bS16"/>
</dbReference>
<accession>A0A5A9XJC1</accession>
<sequence length="88" mass="9647">MAIKIRLARAGAKKRPFYQVVVADERCRRDGRFIENVGTYDPTKNPAAIKLNVEKAQAWLEKGAQPTETVRQLLKNAGVLGKAAAPTA</sequence>
<comment type="similarity">
    <text evidence="3">Belongs to the bacterial ribosomal protein bS16 family.</text>
</comment>
<dbReference type="InterPro" id="IPR023803">
    <property type="entry name" value="Ribosomal_bS16_dom_sf"/>
</dbReference>
<dbReference type="GO" id="GO:0005737">
    <property type="term" value="C:cytoplasm"/>
    <property type="evidence" value="ECO:0007669"/>
    <property type="project" value="UniProtKB-ARBA"/>
</dbReference>
<dbReference type="PANTHER" id="PTHR12919">
    <property type="entry name" value="30S RIBOSOMAL PROTEIN S16"/>
    <property type="match status" value="1"/>
</dbReference>
<evidence type="ECO:0000313" key="4">
    <source>
        <dbReference type="EMBL" id="KAA0893247.1"/>
    </source>
</evidence>
<dbReference type="EMBL" id="SRSD01000003">
    <property type="protein sequence ID" value="KAA0893247.1"/>
    <property type="molecule type" value="Genomic_DNA"/>
</dbReference>
<dbReference type="GO" id="GO:0015935">
    <property type="term" value="C:small ribosomal subunit"/>
    <property type="evidence" value="ECO:0007669"/>
    <property type="project" value="TreeGrafter"/>
</dbReference>
<organism evidence="4 5">
    <name type="scientific">Oryzomonas rubra</name>
    <dbReference type="NCBI Taxonomy" id="2509454"/>
    <lineage>
        <taxon>Bacteria</taxon>
        <taxon>Pseudomonadati</taxon>
        <taxon>Thermodesulfobacteriota</taxon>
        <taxon>Desulfuromonadia</taxon>
        <taxon>Geobacterales</taxon>
        <taxon>Geobacteraceae</taxon>
        <taxon>Oryzomonas</taxon>
    </lineage>
</organism>
<gene>
    <name evidence="3 4" type="primary">rpsP</name>
    <name evidence="4" type="ORF">ET418_05370</name>
</gene>
<proteinExistence type="inferred from homology"/>
<dbReference type="OrthoDB" id="9807878at2"/>
<comment type="caution">
    <text evidence="4">The sequence shown here is derived from an EMBL/GenBank/DDBJ whole genome shotgun (WGS) entry which is preliminary data.</text>
</comment>
<evidence type="ECO:0000313" key="5">
    <source>
        <dbReference type="Proteomes" id="UP000324298"/>
    </source>
</evidence>
<dbReference type="PROSITE" id="PS00732">
    <property type="entry name" value="RIBOSOMAL_S16"/>
    <property type="match status" value="1"/>
</dbReference>
<dbReference type="HAMAP" id="MF_00385">
    <property type="entry name" value="Ribosomal_bS16"/>
    <property type="match status" value="1"/>
</dbReference>
<reference evidence="4 5" key="1">
    <citation type="submission" date="2019-04" db="EMBL/GenBank/DDBJ databases">
        <title>Geobacter ruber sp. nov., ferric-reducing bacteria isolated from paddy soil.</title>
        <authorList>
            <person name="Xu Z."/>
            <person name="Masuda Y."/>
            <person name="Itoh H."/>
            <person name="Senoo K."/>
        </authorList>
    </citation>
    <scope>NUCLEOTIDE SEQUENCE [LARGE SCALE GENOMIC DNA]</scope>
    <source>
        <strain evidence="4 5">Red88</strain>
    </source>
</reference>
<dbReference type="SUPFAM" id="SSF54565">
    <property type="entry name" value="Ribosomal protein S16"/>
    <property type="match status" value="1"/>
</dbReference>
<dbReference type="AlphaFoldDB" id="A0A5A9XJC1"/>
<keyword evidence="5" id="KW-1185">Reference proteome</keyword>
<evidence type="ECO:0000256" key="1">
    <source>
        <dbReference type="ARBA" id="ARBA00022980"/>
    </source>
</evidence>